<protein>
    <submittedName>
        <fullName evidence="1">Uncharacterized protein</fullName>
    </submittedName>
</protein>
<keyword evidence="2" id="KW-1185">Reference proteome</keyword>
<gene>
    <name evidence="1" type="ORF">NDU88_009910</name>
</gene>
<dbReference type="EMBL" id="JANPWB010000010">
    <property type="protein sequence ID" value="KAJ1143604.1"/>
    <property type="molecule type" value="Genomic_DNA"/>
</dbReference>
<comment type="caution">
    <text evidence="1">The sequence shown here is derived from an EMBL/GenBank/DDBJ whole genome shotgun (WGS) entry which is preliminary data.</text>
</comment>
<evidence type="ECO:0000313" key="2">
    <source>
        <dbReference type="Proteomes" id="UP001066276"/>
    </source>
</evidence>
<proteinExistence type="predicted"/>
<sequence length="68" mass="7221">MLRPQLPRAAWAGGSRCHDFKHIDSGPVRLWGVRLDPTCCGPPGLKEAGAKALGLPTEVECINGSGLR</sequence>
<organism evidence="1 2">
    <name type="scientific">Pleurodeles waltl</name>
    <name type="common">Iberian ribbed newt</name>
    <dbReference type="NCBI Taxonomy" id="8319"/>
    <lineage>
        <taxon>Eukaryota</taxon>
        <taxon>Metazoa</taxon>
        <taxon>Chordata</taxon>
        <taxon>Craniata</taxon>
        <taxon>Vertebrata</taxon>
        <taxon>Euteleostomi</taxon>
        <taxon>Amphibia</taxon>
        <taxon>Batrachia</taxon>
        <taxon>Caudata</taxon>
        <taxon>Salamandroidea</taxon>
        <taxon>Salamandridae</taxon>
        <taxon>Pleurodelinae</taxon>
        <taxon>Pleurodeles</taxon>
    </lineage>
</organism>
<evidence type="ECO:0000313" key="1">
    <source>
        <dbReference type="EMBL" id="KAJ1143604.1"/>
    </source>
</evidence>
<dbReference type="AlphaFoldDB" id="A0AAV7QUV4"/>
<name>A0AAV7QUV4_PLEWA</name>
<accession>A0AAV7QUV4</accession>
<reference evidence="1" key="1">
    <citation type="journal article" date="2022" name="bioRxiv">
        <title>Sequencing and chromosome-scale assembly of the giantPleurodeles waltlgenome.</title>
        <authorList>
            <person name="Brown T."/>
            <person name="Elewa A."/>
            <person name="Iarovenko S."/>
            <person name="Subramanian E."/>
            <person name="Araus A.J."/>
            <person name="Petzold A."/>
            <person name="Susuki M."/>
            <person name="Suzuki K.-i.T."/>
            <person name="Hayashi T."/>
            <person name="Toyoda A."/>
            <person name="Oliveira C."/>
            <person name="Osipova E."/>
            <person name="Leigh N.D."/>
            <person name="Simon A."/>
            <person name="Yun M.H."/>
        </authorList>
    </citation>
    <scope>NUCLEOTIDE SEQUENCE</scope>
    <source>
        <strain evidence="1">20211129_DDA</strain>
        <tissue evidence="1">Liver</tissue>
    </source>
</reference>
<dbReference type="Proteomes" id="UP001066276">
    <property type="component" value="Chromosome 6"/>
</dbReference>